<accession>A0ACB8AKE8</accession>
<proteinExistence type="predicted"/>
<reference evidence="1" key="1">
    <citation type="journal article" date="2021" name="New Phytol.">
        <title>Evolutionary innovations through gain and loss of genes in the ectomycorrhizal Boletales.</title>
        <authorList>
            <person name="Wu G."/>
            <person name="Miyauchi S."/>
            <person name="Morin E."/>
            <person name="Kuo A."/>
            <person name="Drula E."/>
            <person name="Varga T."/>
            <person name="Kohler A."/>
            <person name="Feng B."/>
            <person name="Cao Y."/>
            <person name="Lipzen A."/>
            <person name="Daum C."/>
            <person name="Hundley H."/>
            <person name="Pangilinan J."/>
            <person name="Johnson J."/>
            <person name="Barry K."/>
            <person name="LaButti K."/>
            <person name="Ng V."/>
            <person name="Ahrendt S."/>
            <person name="Min B."/>
            <person name="Choi I.G."/>
            <person name="Park H."/>
            <person name="Plett J.M."/>
            <person name="Magnuson J."/>
            <person name="Spatafora J.W."/>
            <person name="Nagy L.G."/>
            <person name="Henrissat B."/>
            <person name="Grigoriev I.V."/>
            <person name="Yang Z.L."/>
            <person name="Xu J."/>
            <person name="Martin F.M."/>
        </authorList>
    </citation>
    <scope>NUCLEOTIDE SEQUENCE</scope>
    <source>
        <strain evidence="1">ATCC 28755</strain>
    </source>
</reference>
<comment type="caution">
    <text evidence="1">The sequence shown here is derived from an EMBL/GenBank/DDBJ whole genome shotgun (WGS) entry which is preliminary data.</text>
</comment>
<gene>
    <name evidence="1" type="ORF">BJ138DRAFT_538137</name>
</gene>
<dbReference type="Proteomes" id="UP000790377">
    <property type="component" value="Unassembled WGS sequence"/>
</dbReference>
<organism evidence="1 2">
    <name type="scientific">Hygrophoropsis aurantiaca</name>
    <dbReference type="NCBI Taxonomy" id="72124"/>
    <lineage>
        <taxon>Eukaryota</taxon>
        <taxon>Fungi</taxon>
        <taxon>Dikarya</taxon>
        <taxon>Basidiomycota</taxon>
        <taxon>Agaricomycotina</taxon>
        <taxon>Agaricomycetes</taxon>
        <taxon>Agaricomycetidae</taxon>
        <taxon>Boletales</taxon>
        <taxon>Coniophorineae</taxon>
        <taxon>Hygrophoropsidaceae</taxon>
        <taxon>Hygrophoropsis</taxon>
    </lineage>
</organism>
<name>A0ACB8AKE8_9AGAM</name>
<dbReference type="EMBL" id="MU267623">
    <property type="protein sequence ID" value="KAH7913841.1"/>
    <property type="molecule type" value="Genomic_DNA"/>
</dbReference>
<evidence type="ECO:0000313" key="2">
    <source>
        <dbReference type="Proteomes" id="UP000790377"/>
    </source>
</evidence>
<keyword evidence="2" id="KW-1185">Reference proteome</keyword>
<sequence>MIILDPKQARKESTLECRPNPGIPEDLLLATAPVEEQAPDTPPPYYTYEGDSLGASVSPLHTSDFSTIKVLKSIHVEKFRGPISGTYCIDPDVTGDDHVQAENYSSDGNTGLRLGKSTGHFSSPNALFRARHGAISLHLSAKGSSVQRDRTSIDVANRHGDISLSFEPLLSGKNLNLSVYTRRGKIMVLLPRNFCGDIQISNRKRGGYDILPGLASRIRNMKGQSRKTILHVGNGNGPSVNDLVDAVTDHCQITSRSGKIIVGLSGEDVIPNRQGDDNLWKKLGGYFRGSSAYRSV</sequence>
<evidence type="ECO:0000313" key="1">
    <source>
        <dbReference type="EMBL" id="KAH7913841.1"/>
    </source>
</evidence>
<protein>
    <submittedName>
        <fullName evidence="1">Uncharacterized protein</fullName>
    </submittedName>
</protein>